<protein>
    <recommendedName>
        <fullName evidence="5">Thioesterase family protein</fullName>
    </recommendedName>
</protein>
<dbReference type="Gene3D" id="2.40.160.210">
    <property type="entry name" value="Acyl-CoA thioesterase, double hotdog domain"/>
    <property type="match status" value="1"/>
</dbReference>
<sequence>MGGNFFRASELTRGPWHPQQQHAGPPIALVSHALEAAAQAHGLQHLARLTANLLRPVPIADIELRVQEDYVGRNAGHFSAVALADGKELIRATALFQREDDVGLPDGLPGHPLPQAPKTPDASPVQRFPFAHHELGYPDLVETRIAQGRMFAGPSAVWFRMSHPLVQGRLPSPYQRVAVAADSGNGISAILDLSTHVFVNSDLTINLLRKPVGEWVCLDARTHLSSHGGGLAESSLYDEQGLIGRATQSLFVRKRA</sequence>
<evidence type="ECO:0008006" key="5">
    <source>
        <dbReference type="Google" id="ProtNLM"/>
    </source>
</evidence>
<dbReference type="EMBL" id="FN543104">
    <property type="protein sequence ID" value="CBA29362.1"/>
    <property type="molecule type" value="Genomic_DNA"/>
</dbReference>
<reference evidence="4" key="1">
    <citation type="journal article" date="2010" name="Nature">
        <title>The dynamic genome of Hydra.</title>
        <authorList>
            <person name="Chapman J.A."/>
            <person name="Kirkness E.F."/>
            <person name="Simakov O."/>
            <person name="Hampson S.E."/>
            <person name="Mitros T."/>
            <person name="Weinmaier T."/>
            <person name="Rattei T."/>
            <person name="Balasubramanian P.G."/>
            <person name="Borman J."/>
            <person name="Busam D."/>
            <person name="Disbennett K."/>
            <person name="Pfannkoch C."/>
            <person name="Sumin N."/>
            <person name="Sutton G."/>
            <person name="Viswanathan L."/>
            <person name="Walenz B."/>
            <person name="Goodstein D.M."/>
            <person name="Hellsten U."/>
            <person name="Kawashima T."/>
            <person name="Prochnik S.E."/>
            <person name="Putnam N.H."/>
            <person name="Shu S."/>
            <person name="Blumberg B."/>
            <person name="Dana C.E."/>
            <person name="Gee L."/>
            <person name="Kibler D.F."/>
            <person name="Law L."/>
            <person name="Lindgens D."/>
            <person name="Martinez D.E."/>
            <person name="Peng J."/>
            <person name="Wigge P.A."/>
            <person name="Bertulat B."/>
            <person name="Guder C."/>
            <person name="Nakamura Y."/>
            <person name="Ozbek S."/>
            <person name="Watanabe H."/>
            <person name="Khalturin K."/>
            <person name="Hemmrich G."/>
            <person name="Franke A."/>
            <person name="Augustin R."/>
            <person name="Fraune S."/>
            <person name="Hayakawa E."/>
            <person name="Hayakawa S."/>
            <person name="Hirose M."/>
            <person name="Hwang J."/>
            <person name="Ikeo K."/>
            <person name="Nishimiya-Fujisawa C."/>
            <person name="Ogura A."/>
            <person name="Takahashi T."/>
            <person name="Steinmetz P.R."/>
            <person name="Zhang X."/>
            <person name="Aufschnaiter R."/>
            <person name="Eder M.K."/>
            <person name="Gorny A.K."/>
            <person name="Salvenmoser W."/>
            <person name="Heimberg A.M."/>
            <person name="Wheeler B.M."/>
            <person name="Peterson K.J."/>
            <person name="Boettger A."/>
            <person name="Tischler P."/>
            <person name="Wolf A."/>
            <person name="Gojobori T."/>
            <person name="Remington K.A."/>
            <person name="Strausberg R.L."/>
            <person name="Venter J."/>
            <person name="Technau U."/>
            <person name="Hobmayer B."/>
            <person name="Bosch T.C."/>
            <person name="Holstein T.W."/>
            <person name="Fujisawa T."/>
            <person name="Bode H.R."/>
            <person name="David C.N."/>
            <person name="Rokhsar D.S."/>
            <person name="Steele R.E."/>
        </authorList>
    </citation>
    <scope>NUCLEOTIDE SEQUENCE</scope>
</reference>
<feature type="domain" description="Acyl-CoA thioesterase-like N-terminal HotDog" evidence="2">
    <location>
        <begin position="13"/>
        <end position="97"/>
    </location>
</feature>
<evidence type="ECO:0000259" key="2">
    <source>
        <dbReference type="Pfam" id="PF13622"/>
    </source>
</evidence>
<evidence type="ECO:0000259" key="3">
    <source>
        <dbReference type="Pfam" id="PF20789"/>
    </source>
</evidence>
<gene>
    <name evidence="4" type="ORF">Csp_A11760</name>
</gene>
<dbReference type="SUPFAM" id="SSF54637">
    <property type="entry name" value="Thioesterase/thiol ester dehydrase-isomerase"/>
    <property type="match status" value="1"/>
</dbReference>
<organism evidence="4">
    <name type="scientific">Curvibacter symbiont subsp. Hydra magnipapillata</name>
    <dbReference type="NCBI Taxonomy" id="667019"/>
    <lineage>
        <taxon>Bacteria</taxon>
        <taxon>Pseudomonadati</taxon>
        <taxon>Pseudomonadota</taxon>
        <taxon>Betaproteobacteria</taxon>
        <taxon>Burkholderiales</taxon>
        <taxon>Comamonadaceae</taxon>
        <taxon>Curvibacter</taxon>
    </lineage>
</organism>
<dbReference type="AlphaFoldDB" id="C9YAM5"/>
<dbReference type="Pfam" id="PF13622">
    <property type="entry name" value="4HBT_3"/>
    <property type="match status" value="1"/>
</dbReference>
<name>C9YAM5_CURXX</name>
<dbReference type="InterPro" id="IPR029069">
    <property type="entry name" value="HotDog_dom_sf"/>
</dbReference>
<evidence type="ECO:0000313" key="4">
    <source>
        <dbReference type="EMBL" id="CBA29362.1"/>
    </source>
</evidence>
<dbReference type="InterPro" id="IPR049450">
    <property type="entry name" value="ACOT8-like_C"/>
</dbReference>
<dbReference type="InterPro" id="IPR049449">
    <property type="entry name" value="TesB_ACOT8-like_N"/>
</dbReference>
<dbReference type="InterPro" id="IPR042171">
    <property type="entry name" value="Acyl-CoA_hotdog"/>
</dbReference>
<evidence type="ECO:0000256" key="1">
    <source>
        <dbReference type="SAM" id="MobiDB-lite"/>
    </source>
</evidence>
<feature type="region of interest" description="Disordered" evidence="1">
    <location>
        <begin position="101"/>
        <end position="123"/>
    </location>
</feature>
<feature type="domain" description="Acyl-CoA thioesterase-like C-terminal" evidence="3">
    <location>
        <begin position="121"/>
        <end position="252"/>
    </location>
</feature>
<accession>C9YAM5</accession>
<dbReference type="Pfam" id="PF20789">
    <property type="entry name" value="4HBT_3C"/>
    <property type="match status" value="1"/>
</dbReference>
<proteinExistence type="predicted"/>